<dbReference type="Pfam" id="PF00615">
    <property type="entry name" value="RGS"/>
    <property type="match status" value="1"/>
</dbReference>
<dbReference type="PROSITE" id="PS50132">
    <property type="entry name" value="RGS"/>
    <property type="match status" value="1"/>
</dbReference>
<keyword evidence="1" id="KW-1133">Transmembrane helix</keyword>
<dbReference type="AlphaFoldDB" id="A0AAU9K0A2"/>
<dbReference type="InterPro" id="IPR036305">
    <property type="entry name" value="RGS_sf"/>
</dbReference>
<dbReference type="EMBL" id="CAJZBQ010000053">
    <property type="protein sequence ID" value="CAG9331997.1"/>
    <property type="molecule type" value="Genomic_DNA"/>
</dbReference>
<dbReference type="InterPro" id="IPR044926">
    <property type="entry name" value="RGS_subdomain_2"/>
</dbReference>
<organism evidence="3 4">
    <name type="scientific">Blepharisma stoltei</name>
    <dbReference type="NCBI Taxonomy" id="1481888"/>
    <lineage>
        <taxon>Eukaryota</taxon>
        <taxon>Sar</taxon>
        <taxon>Alveolata</taxon>
        <taxon>Ciliophora</taxon>
        <taxon>Postciliodesmatophora</taxon>
        <taxon>Heterotrichea</taxon>
        <taxon>Heterotrichida</taxon>
        <taxon>Blepharismidae</taxon>
        <taxon>Blepharisma</taxon>
    </lineage>
</organism>
<evidence type="ECO:0000313" key="3">
    <source>
        <dbReference type="EMBL" id="CAG9331997.1"/>
    </source>
</evidence>
<evidence type="ECO:0000256" key="1">
    <source>
        <dbReference type="SAM" id="Phobius"/>
    </source>
</evidence>
<feature type="transmembrane region" description="Helical" evidence="1">
    <location>
        <begin position="70"/>
        <end position="87"/>
    </location>
</feature>
<dbReference type="InterPro" id="IPR016137">
    <property type="entry name" value="RGS"/>
</dbReference>
<feature type="transmembrane region" description="Helical" evidence="1">
    <location>
        <begin position="164"/>
        <end position="187"/>
    </location>
</feature>
<comment type="caution">
    <text evidence="3">The sequence shown here is derived from an EMBL/GenBank/DDBJ whole genome shotgun (WGS) entry which is preliminary data.</text>
</comment>
<keyword evidence="1" id="KW-0472">Membrane</keyword>
<dbReference type="SUPFAM" id="SSF48097">
    <property type="entry name" value="Regulator of G-protein signaling, RGS"/>
    <property type="match status" value="1"/>
</dbReference>
<gene>
    <name evidence="3" type="ORF">BSTOLATCC_MIC54051</name>
</gene>
<feature type="transmembrane region" description="Helical" evidence="1">
    <location>
        <begin position="130"/>
        <end position="152"/>
    </location>
</feature>
<protein>
    <recommendedName>
        <fullName evidence="2">RGS domain-containing protein</fullName>
    </recommendedName>
</protein>
<feature type="transmembrane region" description="Helical" evidence="1">
    <location>
        <begin position="222"/>
        <end position="242"/>
    </location>
</feature>
<feature type="domain" description="RGS" evidence="2">
    <location>
        <begin position="263"/>
        <end position="374"/>
    </location>
</feature>
<feature type="transmembrane region" description="Helical" evidence="1">
    <location>
        <begin position="199"/>
        <end position="216"/>
    </location>
</feature>
<evidence type="ECO:0000313" key="4">
    <source>
        <dbReference type="Proteomes" id="UP001162131"/>
    </source>
</evidence>
<keyword evidence="4" id="KW-1185">Reference proteome</keyword>
<dbReference type="Proteomes" id="UP001162131">
    <property type="component" value="Unassembled WGS sequence"/>
</dbReference>
<reference evidence="3" key="1">
    <citation type="submission" date="2021-09" db="EMBL/GenBank/DDBJ databases">
        <authorList>
            <consortium name="AG Swart"/>
            <person name="Singh M."/>
            <person name="Singh A."/>
            <person name="Seah K."/>
            <person name="Emmerich C."/>
        </authorList>
    </citation>
    <scope>NUCLEOTIDE SEQUENCE</scope>
    <source>
        <strain evidence="3">ATCC30299</strain>
    </source>
</reference>
<proteinExistence type="predicted"/>
<dbReference type="Gene3D" id="1.10.167.10">
    <property type="entry name" value="Regulator of G-protein Signalling 4, domain 2"/>
    <property type="match status" value="1"/>
</dbReference>
<sequence>METTYLGLLWAFLLLILIGFYLICALYIHHKKYFQEIFAWSLPNLYLTMCASCIEMIGSISLGFVDKLGFYYEIKAVLIVFIVYELAHHAHFISNVMRIYRLNVLNKIRNGEYESHGEYLRRKVRLDHKWSAKFIIIYTIFFSSIFVGFALYQLLSSDKGDMNMIYNILFDFLIFFEETTYLIFLLKIRKVKYCSNLKYELYMIIFIWALGLLAPFTTNLEYHFYIVPSRNITLLVGILVTLGRHSKMSMILPLQTLEDPRILIEDFTAYKSFKAFTQNSSNKTWEYYLDFLINISLFKLNPSIEKGQEIYNDFLRNNDIIPEFVSRNAERHLVKYPKDITNSVFNEIEFFILKHLEKTIYPEFKNSPEYQSLLEETNSLY</sequence>
<name>A0AAU9K0A2_9CILI</name>
<feature type="transmembrane region" description="Helical" evidence="1">
    <location>
        <begin position="40"/>
        <end position="64"/>
    </location>
</feature>
<accession>A0AAU9K0A2</accession>
<evidence type="ECO:0000259" key="2">
    <source>
        <dbReference type="PROSITE" id="PS50132"/>
    </source>
</evidence>
<keyword evidence="1" id="KW-0812">Transmembrane</keyword>
<feature type="transmembrane region" description="Helical" evidence="1">
    <location>
        <begin position="6"/>
        <end position="28"/>
    </location>
</feature>